<dbReference type="Pfam" id="PF01593">
    <property type="entry name" value="Amino_oxidase"/>
    <property type="match status" value="1"/>
</dbReference>
<evidence type="ECO:0000313" key="2">
    <source>
        <dbReference type="EMBL" id="QXX80153.1"/>
    </source>
</evidence>
<dbReference type="RefSeq" id="WP_219235135.1">
    <property type="nucleotide sequence ID" value="NZ_CP049362.1"/>
</dbReference>
<dbReference type="EMBL" id="CP049362">
    <property type="protein sequence ID" value="QXX80153.1"/>
    <property type="molecule type" value="Genomic_DNA"/>
</dbReference>
<protein>
    <submittedName>
        <fullName evidence="2">FAD-dependent oxidoreductase</fullName>
    </submittedName>
</protein>
<accession>A0ABX8SZ24</accession>
<dbReference type="PANTHER" id="PTHR42923">
    <property type="entry name" value="PROTOPORPHYRINOGEN OXIDASE"/>
    <property type="match status" value="1"/>
</dbReference>
<evidence type="ECO:0000313" key="3">
    <source>
        <dbReference type="Proteomes" id="UP000826050"/>
    </source>
</evidence>
<keyword evidence="3" id="KW-1185">Reference proteome</keyword>
<evidence type="ECO:0000259" key="1">
    <source>
        <dbReference type="Pfam" id="PF01593"/>
    </source>
</evidence>
<dbReference type="Proteomes" id="UP000826050">
    <property type="component" value="Chromosome"/>
</dbReference>
<reference evidence="2 3" key="1">
    <citation type="submission" date="2020-02" db="EMBL/GenBank/DDBJ databases">
        <title>Partial ammonium oxidation to N2 by heterotrophic bacteria.</title>
        <authorList>
            <person name="Wu M."/>
        </authorList>
    </citation>
    <scope>NUCLEOTIDE SEQUENCE [LARGE SCALE GENOMIC DNA]</scope>
    <source>
        <strain evidence="2 3">HO-1</strain>
    </source>
</reference>
<dbReference type="PANTHER" id="PTHR42923:SF17">
    <property type="entry name" value="AMINE OXIDASE DOMAIN-CONTAINING PROTEIN"/>
    <property type="match status" value="1"/>
</dbReference>
<proteinExistence type="predicted"/>
<name>A0ABX8SZ24_9BURK</name>
<sequence length="449" mass="50308">MRRIAVIGSGISGLAAAYRLAHSQDTHRVCLIEANSYFGGHANTVELSLDGISHGVDTGFLVFNHRTYPLLTKLFKELEVETAPSEMSFSVQIPHPDGRPGLEWSGSSLGSVFAQRRNLISPRFIGMLLEILRFNRLTTDIAQRQLESQLNTPIETFLDLHGFGSTFRNNYLLPMIGSIWSCPTDQMLRFPVATLIRFCHNHGLIQITNRPQWHTVRGGSQRYVRRIIGRLQEDGRHEIRLNTPVFSLKREAQSVMVEMPHGTEQFDAVVLACHSDQALRLLGQDATQTERAVLGSIRYQANEAVLHTDTAVLPQRQAAWAAWNYERASSAASEETGVCLHYLINRLQPLPWQQAVVVSLNPARPIAADKVHARITYSHPVFDHAAILAQQQLEKLQGQRRTWFCGAWCGYGFHEDGLRSGLSAADQVLLSLNRAAQAAHTELRQEETV</sequence>
<dbReference type="InterPro" id="IPR050464">
    <property type="entry name" value="Zeta_carotene_desat/Oxidored"/>
</dbReference>
<gene>
    <name evidence="2" type="ORF">FE795_14765</name>
</gene>
<dbReference type="InterPro" id="IPR002937">
    <property type="entry name" value="Amino_oxidase"/>
</dbReference>
<organism evidence="2 3">
    <name type="scientific">Alcaligenes ammonioxydans</name>
    <dbReference type="NCBI Taxonomy" id="2582914"/>
    <lineage>
        <taxon>Bacteria</taxon>
        <taxon>Pseudomonadati</taxon>
        <taxon>Pseudomonadota</taxon>
        <taxon>Betaproteobacteria</taxon>
        <taxon>Burkholderiales</taxon>
        <taxon>Alcaligenaceae</taxon>
        <taxon>Alcaligenes</taxon>
    </lineage>
</organism>
<feature type="domain" description="Amine oxidase" evidence="1">
    <location>
        <begin position="11"/>
        <end position="289"/>
    </location>
</feature>